<reference evidence="1" key="1">
    <citation type="submission" date="2021-05" db="EMBL/GenBank/DDBJ databases">
        <title>Complete genome sequence of Pseudomonas seleniipraecipitans strain D1-6.</title>
        <authorList>
            <person name="Lafi F."/>
            <person name="Eida A."/>
            <person name="Alam I."/>
            <person name="Hert H."/>
            <person name="Saad M."/>
        </authorList>
    </citation>
    <scope>NUCLEOTIDE SEQUENCE</scope>
    <source>
        <strain evidence="1">D1-6</strain>
    </source>
</reference>
<accession>A0ABY5JCQ4</accession>
<organism evidence="1 2">
    <name type="scientific">Phytopseudomonas seleniipraecipitans</name>
    <dbReference type="NCBI Taxonomy" id="640205"/>
    <lineage>
        <taxon>Bacteria</taxon>
        <taxon>Pseudomonadati</taxon>
        <taxon>Pseudomonadota</taxon>
        <taxon>Gammaproteobacteria</taxon>
        <taxon>Pseudomonadales</taxon>
        <taxon>Pseudomonadaceae</taxon>
        <taxon>Phytopseudomonas</taxon>
    </lineage>
</organism>
<evidence type="ECO:0000313" key="1">
    <source>
        <dbReference type="EMBL" id="UUD64749.1"/>
    </source>
</evidence>
<dbReference type="Proteomes" id="UP000887421">
    <property type="component" value="Chromosome"/>
</dbReference>
<dbReference type="EMBL" id="CP076114">
    <property type="protein sequence ID" value="UUD64749.1"/>
    <property type="molecule type" value="Genomic_DNA"/>
</dbReference>
<keyword evidence="2" id="KW-1185">Reference proteome</keyword>
<protein>
    <submittedName>
        <fullName evidence="1">Uncharacterized protein</fullName>
    </submittedName>
</protein>
<dbReference type="RefSeq" id="WP_070883583.1">
    <property type="nucleotide sequence ID" value="NZ_CP076114.1"/>
</dbReference>
<gene>
    <name evidence="1" type="ORF">D16iCDA_03350</name>
</gene>
<name>A0ABY5JCQ4_9GAMM</name>
<sequence>MDGLRYRFFVGGQPHQILRFLEAFGEELRPHFQEAGITEAEDSIAKRQELTFKTTATADAGVSTFIGGLVLFALAWAGNQVLDELFEEKFKESLRKFIEKARNNIPLNRKSSRVDDALFIHHCTLKLVDG</sequence>
<proteinExistence type="predicted"/>
<evidence type="ECO:0000313" key="2">
    <source>
        <dbReference type="Proteomes" id="UP000887421"/>
    </source>
</evidence>